<comment type="similarity">
    <text evidence="1">Belongs to the metallo-beta-lactamase superfamily.</text>
</comment>
<organism evidence="7 8">
    <name type="scientific">Rhizorhabdus histidinilytica</name>
    <dbReference type="NCBI Taxonomy" id="439228"/>
    <lineage>
        <taxon>Bacteria</taxon>
        <taxon>Pseudomonadati</taxon>
        <taxon>Pseudomonadota</taxon>
        <taxon>Alphaproteobacteria</taxon>
        <taxon>Sphingomonadales</taxon>
        <taxon>Sphingomonadaceae</taxon>
        <taxon>Rhizorhabdus</taxon>
    </lineage>
</organism>
<keyword evidence="4" id="KW-0862">Zinc</keyword>
<dbReference type="Proteomes" id="UP000189818">
    <property type="component" value="Unassembled WGS sequence"/>
</dbReference>
<dbReference type="GO" id="GO:0046872">
    <property type="term" value="F:metal ion binding"/>
    <property type="evidence" value="ECO:0007669"/>
    <property type="project" value="UniProtKB-KW"/>
</dbReference>
<dbReference type="SMART" id="SM00849">
    <property type="entry name" value="Lactamase_B"/>
    <property type="match status" value="1"/>
</dbReference>
<evidence type="ECO:0000259" key="6">
    <source>
        <dbReference type="SMART" id="SM00849"/>
    </source>
</evidence>
<dbReference type="Pfam" id="PF00753">
    <property type="entry name" value="Lactamase_B"/>
    <property type="match status" value="1"/>
</dbReference>
<dbReference type="SUPFAM" id="SSF56281">
    <property type="entry name" value="Metallo-hydrolase/oxidoreductase"/>
    <property type="match status" value="1"/>
</dbReference>
<keyword evidence="2" id="KW-0479">Metal-binding</keyword>
<dbReference type="GO" id="GO:0016787">
    <property type="term" value="F:hydrolase activity"/>
    <property type="evidence" value="ECO:0007669"/>
    <property type="project" value="UniProtKB-KW"/>
</dbReference>
<dbReference type="InterPro" id="IPR001279">
    <property type="entry name" value="Metallo-B-lactamas"/>
</dbReference>
<evidence type="ECO:0000256" key="1">
    <source>
        <dbReference type="ARBA" id="ARBA00007749"/>
    </source>
</evidence>
<dbReference type="EMBL" id="FUYM01000001">
    <property type="protein sequence ID" value="SKB25223.1"/>
    <property type="molecule type" value="Genomic_DNA"/>
</dbReference>
<sequence>MKRRLIAIAAALLASAAAQAAPVPGTVDKLWRLDCGRFRVNQPNIFSDTQAYTGQTRDLVGSCYLIKDGDAYMLWDTGVPAAMLGAKPDPTQPIDGRLDRTIVDQLAQIGVKPEQIGLIGISHYHFDHTGQAADFPKAKLVIGAGDLKAARADRDGIGKPIAPWLADGAKVEAVEGDKDLFGDGSVVMVNFTGHTPGHHGLLVRLPKTGVVLLSGDVAHFHENLDGDGVPTFNTDRADSLASMDRFRKLGASLKAVSIIQHDPRDVAKLPAFPQGAE</sequence>
<evidence type="ECO:0000256" key="4">
    <source>
        <dbReference type="ARBA" id="ARBA00022833"/>
    </source>
</evidence>
<keyword evidence="8" id="KW-1185">Reference proteome</keyword>
<evidence type="ECO:0000313" key="8">
    <source>
        <dbReference type="Proteomes" id="UP000189818"/>
    </source>
</evidence>
<reference evidence="8" key="1">
    <citation type="submission" date="2017-02" db="EMBL/GenBank/DDBJ databases">
        <authorList>
            <person name="Varghese N."/>
            <person name="Submissions S."/>
        </authorList>
    </citation>
    <scope>NUCLEOTIDE SEQUENCE [LARGE SCALE GENOMIC DNA]</scope>
    <source>
        <strain evidence="8">UM2</strain>
    </source>
</reference>
<proteinExistence type="inferred from homology"/>
<dbReference type="STRING" id="439228.SAMN06295920_10192"/>
<feature type="chain" id="PRO_5013386884" evidence="5">
    <location>
        <begin position="21"/>
        <end position="277"/>
    </location>
</feature>
<evidence type="ECO:0000256" key="3">
    <source>
        <dbReference type="ARBA" id="ARBA00022801"/>
    </source>
</evidence>
<dbReference type="Gene3D" id="3.60.15.10">
    <property type="entry name" value="Ribonuclease Z/Hydroxyacylglutathione hydrolase-like"/>
    <property type="match status" value="1"/>
</dbReference>
<dbReference type="PANTHER" id="PTHR42978:SF3">
    <property type="entry name" value="BLR3078 PROTEIN"/>
    <property type="match status" value="1"/>
</dbReference>
<feature type="signal peptide" evidence="5">
    <location>
        <begin position="1"/>
        <end position="20"/>
    </location>
</feature>
<name>A0A1T4ZSA3_9SPHN</name>
<keyword evidence="5" id="KW-0732">Signal</keyword>
<dbReference type="AlphaFoldDB" id="A0A1T4ZSA3"/>
<dbReference type="PANTHER" id="PTHR42978">
    <property type="entry name" value="QUORUM-QUENCHING LACTONASE YTNP-RELATED-RELATED"/>
    <property type="match status" value="1"/>
</dbReference>
<dbReference type="OrthoDB" id="9773738at2"/>
<protein>
    <submittedName>
        <fullName evidence="7">Glyoxylase, beta-lactamase superfamily II</fullName>
    </submittedName>
</protein>
<accession>A0A1T4ZSA3</accession>
<dbReference type="RefSeq" id="WP_079646085.1">
    <property type="nucleotide sequence ID" value="NZ_FUYM01000001.1"/>
</dbReference>
<dbReference type="CDD" id="cd07729">
    <property type="entry name" value="AHL_lactonase_MBL-fold"/>
    <property type="match status" value="1"/>
</dbReference>
<dbReference type="InterPro" id="IPR051013">
    <property type="entry name" value="MBL_superfamily_lactonases"/>
</dbReference>
<evidence type="ECO:0000256" key="2">
    <source>
        <dbReference type="ARBA" id="ARBA00022723"/>
    </source>
</evidence>
<gene>
    <name evidence="7" type="ORF">SAMN06295920_10192</name>
</gene>
<dbReference type="InterPro" id="IPR036866">
    <property type="entry name" value="RibonucZ/Hydroxyglut_hydro"/>
</dbReference>
<evidence type="ECO:0000256" key="5">
    <source>
        <dbReference type="SAM" id="SignalP"/>
    </source>
</evidence>
<keyword evidence="3" id="KW-0378">Hydrolase</keyword>
<evidence type="ECO:0000313" key="7">
    <source>
        <dbReference type="EMBL" id="SKB25223.1"/>
    </source>
</evidence>
<feature type="domain" description="Metallo-beta-lactamase" evidence="6">
    <location>
        <begin position="60"/>
        <end position="261"/>
    </location>
</feature>